<organism evidence="1 2">
    <name type="scientific">Taklimakanibacter albus</name>
    <dbReference type="NCBI Taxonomy" id="2800327"/>
    <lineage>
        <taxon>Bacteria</taxon>
        <taxon>Pseudomonadati</taxon>
        <taxon>Pseudomonadota</taxon>
        <taxon>Alphaproteobacteria</taxon>
        <taxon>Hyphomicrobiales</taxon>
        <taxon>Aestuariivirgaceae</taxon>
        <taxon>Taklimakanibacter</taxon>
    </lineage>
</organism>
<name>A0ACC5RG58_9HYPH</name>
<comment type="caution">
    <text evidence="1">The sequence shown here is derived from an EMBL/GenBank/DDBJ whole genome shotgun (WGS) entry which is preliminary data.</text>
</comment>
<proteinExistence type="predicted"/>
<dbReference type="Proteomes" id="UP000616151">
    <property type="component" value="Unassembled WGS sequence"/>
</dbReference>
<dbReference type="EMBL" id="JAENHL010000009">
    <property type="protein sequence ID" value="MBK1871592.1"/>
    <property type="molecule type" value="Genomic_DNA"/>
</dbReference>
<reference evidence="1" key="1">
    <citation type="submission" date="2021-01" db="EMBL/GenBank/DDBJ databases">
        <authorList>
            <person name="Sun Q."/>
        </authorList>
    </citation>
    <scope>NUCLEOTIDE SEQUENCE</scope>
    <source>
        <strain evidence="1">YIM B02566</strain>
    </source>
</reference>
<evidence type="ECO:0000313" key="2">
    <source>
        <dbReference type="Proteomes" id="UP000616151"/>
    </source>
</evidence>
<accession>A0ACC5RG58</accession>
<gene>
    <name evidence="1" type="ORF">JHL16_34820</name>
</gene>
<evidence type="ECO:0000313" key="1">
    <source>
        <dbReference type="EMBL" id="MBK1871592.1"/>
    </source>
</evidence>
<protein>
    <submittedName>
        <fullName evidence="1">Uncharacterized protein</fullName>
    </submittedName>
</protein>
<sequence>MKKPIDQRVKTTMEQFEALHAANAKTRSTSKTVTVSKEALTNILMDHSMMVGELEGR</sequence>
<keyword evidence="2" id="KW-1185">Reference proteome</keyword>